<evidence type="ECO:0000256" key="2">
    <source>
        <dbReference type="SAM" id="SignalP"/>
    </source>
</evidence>
<feature type="region of interest" description="Disordered" evidence="1">
    <location>
        <begin position="36"/>
        <end position="57"/>
    </location>
</feature>
<name>A0ABP9NX89_9BACT</name>
<reference evidence="4" key="1">
    <citation type="journal article" date="2019" name="Int. J. Syst. Evol. Microbiol.">
        <title>The Global Catalogue of Microorganisms (GCM) 10K type strain sequencing project: providing services to taxonomists for standard genome sequencing and annotation.</title>
        <authorList>
            <consortium name="The Broad Institute Genomics Platform"/>
            <consortium name="The Broad Institute Genome Sequencing Center for Infectious Disease"/>
            <person name="Wu L."/>
            <person name="Ma J."/>
        </authorList>
    </citation>
    <scope>NUCLEOTIDE SEQUENCE [LARGE SCALE GENOMIC DNA]</scope>
    <source>
        <strain evidence="4">JCM 18053</strain>
    </source>
</reference>
<evidence type="ECO:0000313" key="3">
    <source>
        <dbReference type="EMBL" id="GAA5135879.1"/>
    </source>
</evidence>
<dbReference type="Proteomes" id="UP001499852">
    <property type="component" value="Unassembled WGS sequence"/>
</dbReference>
<accession>A0ABP9NX89</accession>
<evidence type="ECO:0000256" key="1">
    <source>
        <dbReference type="SAM" id="MobiDB-lite"/>
    </source>
</evidence>
<keyword evidence="2" id="KW-0732">Signal</keyword>
<feature type="signal peptide" evidence="2">
    <location>
        <begin position="1"/>
        <end position="18"/>
    </location>
</feature>
<feature type="chain" id="PRO_5046495942" description="Lipoprotein" evidence="2">
    <location>
        <begin position="19"/>
        <end position="103"/>
    </location>
</feature>
<feature type="compositionally biased region" description="Polar residues" evidence="1">
    <location>
        <begin position="90"/>
        <end position="103"/>
    </location>
</feature>
<gene>
    <name evidence="3" type="ORF">GCM10023213_09950</name>
</gene>
<keyword evidence="4" id="KW-1185">Reference proteome</keyword>
<organism evidence="3 4">
    <name type="scientific">Prosthecobacter algae</name>
    <dbReference type="NCBI Taxonomy" id="1144682"/>
    <lineage>
        <taxon>Bacteria</taxon>
        <taxon>Pseudomonadati</taxon>
        <taxon>Verrucomicrobiota</taxon>
        <taxon>Verrucomicrobiia</taxon>
        <taxon>Verrucomicrobiales</taxon>
        <taxon>Verrucomicrobiaceae</taxon>
        <taxon>Prosthecobacter</taxon>
    </lineage>
</organism>
<evidence type="ECO:0000313" key="4">
    <source>
        <dbReference type="Proteomes" id="UP001499852"/>
    </source>
</evidence>
<proteinExistence type="predicted"/>
<dbReference type="PROSITE" id="PS51257">
    <property type="entry name" value="PROKAR_LIPOPROTEIN"/>
    <property type="match status" value="1"/>
</dbReference>
<protein>
    <recommendedName>
        <fullName evidence="5">Lipoprotein</fullName>
    </recommendedName>
</protein>
<comment type="caution">
    <text evidence="3">The sequence shown here is derived from an EMBL/GenBank/DDBJ whole genome shotgun (WGS) entry which is preliminary data.</text>
</comment>
<sequence length="103" mass="11260">MKVSIYCLLLVTSCLSLTSCKTFLYGSNDVNWLGVKTSPRSSTSRPSYSSGSSYSGATYSSGAPAYTPNYSAGPAPYSSVESQDQKMRNYGQQLDRQISRQTW</sequence>
<feature type="compositionally biased region" description="Low complexity" evidence="1">
    <location>
        <begin position="37"/>
        <end position="57"/>
    </location>
</feature>
<dbReference type="RefSeq" id="WP_345735265.1">
    <property type="nucleotide sequence ID" value="NZ_BAABIA010000002.1"/>
</dbReference>
<evidence type="ECO:0008006" key="5">
    <source>
        <dbReference type="Google" id="ProtNLM"/>
    </source>
</evidence>
<dbReference type="EMBL" id="BAABIA010000002">
    <property type="protein sequence ID" value="GAA5135879.1"/>
    <property type="molecule type" value="Genomic_DNA"/>
</dbReference>
<feature type="region of interest" description="Disordered" evidence="1">
    <location>
        <begin position="74"/>
        <end position="103"/>
    </location>
</feature>